<comment type="caution">
    <text evidence="1">The sequence shown here is derived from an EMBL/GenBank/DDBJ whole genome shotgun (WGS) entry which is preliminary data.</text>
</comment>
<reference evidence="1" key="2">
    <citation type="submission" date="2021-04" db="EMBL/GenBank/DDBJ databases">
        <authorList>
            <person name="Gilroy R."/>
        </authorList>
    </citation>
    <scope>NUCLEOTIDE SEQUENCE</scope>
    <source>
        <strain evidence="1">CHK195-6426</strain>
    </source>
</reference>
<evidence type="ECO:0000313" key="2">
    <source>
        <dbReference type="Proteomes" id="UP000824265"/>
    </source>
</evidence>
<dbReference type="Proteomes" id="UP000824265">
    <property type="component" value="Unassembled WGS sequence"/>
</dbReference>
<sequence length="86" mass="10154">MRVSEGEQCQELFLSLYRLEAQKAEREQEGTGNSGEKTKDWMPENAFGLDLKLGLYFNEVLMYRFSRKELDGRNQNQGKYRRKKGK</sequence>
<organism evidence="1 2">
    <name type="scientific">Candidatus Acetatifactor stercoripullorum</name>
    <dbReference type="NCBI Taxonomy" id="2838414"/>
    <lineage>
        <taxon>Bacteria</taxon>
        <taxon>Bacillati</taxon>
        <taxon>Bacillota</taxon>
        <taxon>Clostridia</taxon>
        <taxon>Lachnospirales</taxon>
        <taxon>Lachnospiraceae</taxon>
        <taxon>Acetatifactor</taxon>
    </lineage>
</organism>
<proteinExistence type="predicted"/>
<reference evidence="1" key="1">
    <citation type="journal article" date="2021" name="PeerJ">
        <title>Extensive microbial diversity within the chicken gut microbiome revealed by metagenomics and culture.</title>
        <authorList>
            <person name="Gilroy R."/>
            <person name="Ravi A."/>
            <person name="Getino M."/>
            <person name="Pursley I."/>
            <person name="Horton D.L."/>
            <person name="Alikhan N.F."/>
            <person name="Baker D."/>
            <person name="Gharbi K."/>
            <person name="Hall N."/>
            <person name="Watson M."/>
            <person name="Adriaenssens E.M."/>
            <person name="Foster-Nyarko E."/>
            <person name="Jarju S."/>
            <person name="Secka A."/>
            <person name="Antonio M."/>
            <person name="Oren A."/>
            <person name="Chaudhuri R.R."/>
            <person name="La Ragione R."/>
            <person name="Hildebrand F."/>
            <person name="Pallen M.J."/>
        </authorList>
    </citation>
    <scope>NUCLEOTIDE SEQUENCE</scope>
    <source>
        <strain evidence="1">CHK195-6426</strain>
    </source>
</reference>
<protein>
    <submittedName>
        <fullName evidence="1">Uncharacterized protein</fullName>
    </submittedName>
</protein>
<accession>A0A9D1R5C2</accession>
<evidence type="ECO:0000313" key="1">
    <source>
        <dbReference type="EMBL" id="HIW81265.1"/>
    </source>
</evidence>
<gene>
    <name evidence="1" type="ORF">H9742_06995</name>
</gene>
<dbReference type="AlphaFoldDB" id="A0A9D1R5C2"/>
<dbReference type="EMBL" id="DXGH01000038">
    <property type="protein sequence ID" value="HIW81265.1"/>
    <property type="molecule type" value="Genomic_DNA"/>
</dbReference>
<name>A0A9D1R5C2_9FIRM</name>